<dbReference type="AlphaFoldDB" id="A0A3S4YXH7"/>
<feature type="transmembrane region" description="Helical" evidence="8">
    <location>
        <begin position="254"/>
        <end position="281"/>
    </location>
</feature>
<dbReference type="FunFam" id="1.10.3470.10:FF:000001">
    <property type="entry name" value="Vitamin B12 ABC transporter permease BtuC"/>
    <property type="match status" value="1"/>
</dbReference>
<feature type="transmembrane region" description="Helical" evidence="8">
    <location>
        <begin position="110"/>
        <end position="129"/>
    </location>
</feature>
<dbReference type="RefSeq" id="WP_051237991.1">
    <property type="nucleotide sequence ID" value="NZ_JAKDOF010000090.1"/>
</dbReference>
<evidence type="ECO:0000313" key="10">
    <source>
        <dbReference type="Proteomes" id="UP000277858"/>
    </source>
</evidence>
<dbReference type="PANTHER" id="PTHR30472">
    <property type="entry name" value="FERRIC ENTEROBACTIN TRANSPORT SYSTEM PERMEASE PROTEIN"/>
    <property type="match status" value="1"/>
</dbReference>
<dbReference type="InterPro" id="IPR037294">
    <property type="entry name" value="ABC_BtuC-like"/>
</dbReference>
<feature type="transmembrane region" description="Helical" evidence="8">
    <location>
        <begin position="163"/>
        <end position="188"/>
    </location>
</feature>
<reference evidence="9 10" key="1">
    <citation type="submission" date="2018-12" db="EMBL/GenBank/DDBJ databases">
        <authorList>
            <consortium name="Pathogen Informatics"/>
        </authorList>
    </citation>
    <scope>NUCLEOTIDE SEQUENCE [LARGE SCALE GENOMIC DNA]</scope>
    <source>
        <strain evidence="9 10">NCTC13652</strain>
    </source>
</reference>
<evidence type="ECO:0000256" key="3">
    <source>
        <dbReference type="ARBA" id="ARBA00022448"/>
    </source>
</evidence>
<accession>A0A3S4YXH7</accession>
<evidence type="ECO:0000313" key="9">
    <source>
        <dbReference type="EMBL" id="VEI03446.1"/>
    </source>
</evidence>
<evidence type="ECO:0000256" key="8">
    <source>
        <dbReference type="SAM" id="Phobius"/>
    </source>
</evidence>
<dbReference type="STRING" id="1122997.GCA_000425285_00019"/>
<dbReference type="Gene3D" id="1.10.3470.10">
    <property type="entry name" value="ABC transporter involved in vitamin B12 uptake, BtuC"/>
    <property type="match status" value="1"/>
</dbReference>
<dbReference type="PANTHER" id="PTHR30472:SF68">
    <property type="entry name" value="FERRICHROME TRANSPORT SYSTEM PERMEASE PROTEIN FHUB"/>
    <property type="match status" value="1"/>
</dbReference>
<keyword evidence="4" id="KW-1003">Cell membrane</keyword>
<gene>
    <name evidence="9" type="primary">yfhA</name>
    <name evidence="9" type="ORF">NCTC13652_01650</name>
</gene>
<name>A0A3S4YXH7_9ACTN</name>
<evidence type="ECO:0000256" key="1">
    <source>
        <dbReference type="ARBA" id="ARBA00004651"/>
    </source>
</evidence>
<dbReference type="SUPFAM" id="SSF81345">
    <property type="entry name" value="ABC transporter involved in vitamin B12 uptake, BtuC"/>
    <property type="match status" value="1"/>
</dbReference>
<keyword evidence="3" id="KW-0813">Transport</keyword>
<feature type="transmembrane region" description="Helical" evidence="8">
    <location>
        <begin position="136"/>
        <end position="157"/>
    </location>
</feature>
<keyword evidence="10" id="KW-1185">Reference proteome</keyword>
<dbReference type="GO" id="GO:0022857">
    <property type="term" value="F:transmembrane transporter activity"/>
    <property type="evidence" value="ECO:0007669"/>
    <property type="project" value="InterPro"/>
</dbReference>
<keyword evidence="5 8" id="KW-0812">Transmembrane</keyword>
<protein>
    <submittedName>
        <fullName evidence="9">Probable siderophore transport system permease protein yfhA</fullName>
    </submittedName>
</protein>
<dbReference type="Proteomes" id="UP000277858">
    <property type="component" value="Chromosome"/>
</dbReference>
<evidence type="ECO:0000256" key="7">
    <source>
        <dbReference type="ARBA" id="ARBA00023136"/>
    </source>
</evidence>
<dbReference type="OrthoDB" id="9782305at2"/>
<evidence type="ECO:0000256" key="6">
    <source>
        <dbReference type="ARBA" id="ARBA00022989"/>
    </source>
</evidence>
<feature type="transmembrane region" description="Helical" evidence="8">
    <location>
        <begin position="322"/>
        <end position="342"/>
    </location>
</feature>
<sequence length="346" mass="36294">MTVPEIPARSPAPLAASSLPLQERRWYRTTVLTGLAVLVVAAGLLAVGWGTIDLTPGQVVSALVHTDDSWHRVVWDIRLPRMLLAALVGMNLATSGTILQAVMANPLADPSIIGISSGAGLVGIAILVIHPENQTLVPPLGFAGAMAAALTIYALAWRGGIQPLRIILAGVAVSALCGAGISAVMVLYSDRVQGALMFMNGSMSLRGWTELRMIWPYSLVALAITLMVDSRLNILVLGDDVAGSMGMNVQASRLFFTTLAALLAAVSVAAVGLLSFVGLIVPHIMRLVLGSDHRVLIPGSILCGAALLMLSDTLSRTLFSPVEIPVGIAMAALGVPFFLFLLRRTL</sequence>
<feature type="transmembrane region" description="Helical" evidence="8">
    <location>
        <begin position="26"/>
        <end position="47"/>
    </location>
</feature>
<evidence type="ECO:0000256" key="5">
    <source>
        <dbReference type="ARBA" id="ARBA00022692"/>
    </source>
</evidence>
<evidence type="ECO:0000256" key="2">
    <source>
        <dbReference type="ARBA" id="ARBA00007935"/>
    </source>
</evidence>
<dbReference type="EMBL" id="LR134473">
    <property type="protein sequence ID" value="VEI03446.1"/>
    <property type="molecule type" value="Genomic_DNA"/>
</dbReference>
<dbReference type="GO" id="GO:0005886">
    <property type="term" value="C:plasma membrane"/>
    <property type="evidence" value="ECO:0007669"/>
    <property type="project" value="UniProtKB-SubCell"/>
</dbReference>
<proteinExistence type="inferred from homology"/>
<comment type="subcellular location">
    <subcellularLocation>
        <location evidence="1">Cell membrane</location>
        <topology evidence="1">Multi-pass membrane protein</topology>
    </subcellularLocation>
</comment>
<dbReference type="Pfam" id="PF01032">
    <property type="entry name" value="FecCD"/>
    <property type="match status" value="1"/>
</dbReference>
<feature type="transmembrane region" description="Helical" evidence="8">
    <location>
        <begin position="82"/>
        <end position="104"/>
    </location>
</feature>
<dbReference type="GO" id="GO:0033214">
    <property type="term" value="P:siderophore-iron import into cell"/>
    <property type="evidence" value="ECO:0007669"/>
    <property type="project" value="TreeGrafter"/>
</dbReference>
<keyword evidence="6 8" id="KW-1133">Transmembrane helix</keyword>
<organism evidence="9 10">
    <name type="scientific">Acidipropionibacterium jensenii</name>
    <dbReference type="NCBI Taxonomy" id="1749"/>
    <lineage>
        <taxon>Bacteria</taxon>
        <taxon>Bacillati</taxon>
        <taxon>Actinomycetota</taxon>
        <taxon>Actinomycetes</taxon>
        <taxon>Propionibacteriales</taxon>
        <taxon>Propionibacteriaceae</taxon>
        <taxon>Acidipropionibacterium</taxon>
    </lineage>
</organism>
<dbReference type="InterPro" id="IPR000522">
    <property type="entry name" value="ABC_transptr_permease_BtuC"/>
</dbReference>
<dbReference type="CDD" id="cd06550">
    <property type="entry name" value="TM_ABC_iron-siderophores_like"/>
    <property type="match status" value="1"/>
</dbReference>
<feature type="transmembrane region" description="Helical" evidence="8">
    <location>
        <begin position="209"/>
        <end position="228"/>
    </location>
</feature>
<evidence type="ECO:0000256" key="4">
    <source>
        <dbReference type="ARBA" id="ARBA00022475"/>
    </source>
</evidence>
<comment type="similarity">
    <text evidence="2">Belongs to the binding-protein-dependent transport system permease family. FecCD subfamily.</text>
</comment>
<keyword evidence="7 8" id="KW-0472">Membrane</keyword>